<keyword evidence="2" id="KW-1185">Reference proteome</keyword>
<name>A0AAV7TWF1_PLEWA</name>
<dbReference type="EMBL" id="JANPWB010000006">
    <property type="protein sequence ID" value="KAJ1180800.1"/>
    <property type="molecule type" value="Genomic_DNA"/>
</dbReference>
<accession>A0AAV7TWF1</accession>
<gene>
    <name evidence="1" type="ORF">NDU88_006016</name>
</gene>
<dbReference type="SUPFAM" id="SSF56219">
    <property type="entry name" value="DNase I-like"/>
    <property type="match status" value="1"/>
</dbReference>
<sequence length="173" mass="19974">MVGTKLHMTTMLRSVMENLHLVDICREMHPTFTAFSCYTLTHGAYSRLDRFLLANDGTLDIRQADYQVRFLSDHAPLLLECDTHTPRLAILLWCMRPELLGDLEYRCDIQDTLNGYFGGNWTTGQSHGIEWEALKVVIWGKSLTKTYVIRKKEDQKLAQQEDALGILQRQIDN</sequence>
<evidence type="ECO:0000313" key="1">
    <source>
        <dbReference type="EMBL" id="KAJ1180800.1"/>
    </source>
</evidence>
<organism evidence="1 2">
    <name type="scientific">Pleurodeles waltl</name>
    <name type="common">Iberian ribbed newt</name>
    <dbReference type="NCBI Taxonomy" id="8319"/>
    <lineage>
        <taxon>Eukaryota</taxon>
        <taxon>Metazoa</taxon>
        <taxon>Chordata</taxon>
        <taxon>Craniata</taxon>
        <taxon>Vertebrata</taxon>
        <taxon>Euteleostomi</taxon>
        <taxon>Amphibia</taxon>
        <taxon>Batrachia</taxon>
        <taxon>Caudata</taxon>
        <taxon>Salamandroidea</taxon>
        <taxon>Salamandridae</taxon>
        <taxon>Pleurodelinae</taxon>
        <taxon>Pleurodeles</taxon>
    </lineage>
</organism>
<evidence type="ECO:0000313" key="2">
    <source>
        <dbReference type="Proteomes" id="UP001066276"/>
    </source>
</evidence>
<reference evidence="1" key="1">
    <citation type="journal article" date="2022" name="bioRxiv">
        <title>Sequencing and chromosome-scale assembly of the giantPleurodeles waltlgenome.</title>
        <authorList>
            <person name="Brown T."/>
            <person name="Elewa A."/>
            <person name="Iarovenko S."/>
            <person name="Subramanian E."/>
            <person name="Araus A.J."/>
            <person name="Petzold A."/>
            <person name="Susuki M."/>
            <person name="Suzuki K.-i.T."/>
            <person name="Hayashi T."/>
            <person name="Toyoda A."/>
            <person name="Oliveira C."/>
            <person name="Osipova E."/>
            <person name="Leigh N.D."/>
            <person name="Simon A."/>
            <person name="Yun M.H."/>
        </authorList>
    </citation>
    <scope>NUCLEOTIDE SEQUENCE</scope>
    <source>
        <strain evidence="1">20211129_DDA</strain>
        <tissue evidence="1">Liver</tissue>
    </source>
</reference>
<dbReference type="InterPro" id="IPR036691">
    <property type="entry name" value="Endo/exonu/phosph_ase_sf"/>
</dbReference>
<dbReference type="Proteomes" id="UP001066276">
    <property type="component" value="Chromosome 3_2"/>
</dbReference>
<comment type="caution">
    <text evidence="1">The sequence shown here is derived from an EMBL/GenBank/DDBJ whole genome shotgun (WGS) entry which is preliminary data.</text>
</comment>
<evidence type="ECO:0008006" key="3">
    <source>
        <dbReference type="Google" id="ProtNLM"/>
    </source>
</evidence>
<proteinExistence type="predicted"/>
<dbReference type="AlphaFoldDB" id="A0AAV7TWF1"/>
<protein>
    <recommendedName>
        <fullName evidence="3">Reverse transcriptase</fullName>
    </recommendedName>
</protein>
<dbReference type="Gene3D" id="3.60.10.10">
    <property type="entry name" value="Endonuclease/exonuclease/phosphatase"/>
    <property type="match status" value="1"/>
</dbReference>